<reference evidence="3" key="1">
    <citation type="journal article" date="2019" name="Int. J. Syst. Evol. Microbiol.">
        <title>The Global Catalogue of Microorganisms (GCM) 10K type strain sequencing project: providing services to taxonomists for standard genome sequencing and annotation.</title>
        <authorList>
            <consortium name="The Broad Institute Genomics Platform"/>
            <consortium name="The Broad Institute Genome Sequencing Center for Infectious Disease"/>
            <person name="Wu L."/>
            <person name="Ma J."/>
        </authorList>
    </citation>
    <scope>NUCLEOTIDE SEQUENCE [LARGE SCALE GENOMIC DNA]</scope>
    <source>
        <strain evidence="3">NBRC 111368</strain>
    </source>
</reference>
<dbReference type="RefSeq" id="WP_132443608.1">
    <property type="nucleotide sequence ID" value="NZ_JBHSWA010000001.1"/>
</dbReference>
<comment type="caution">
    <text evidence="2">The sequence shown here is derived from an EMBL/GenBank/DDBJ whole genome shotgun (WGS) entry which is preliminary data.</text>
</comment>
<dbReference type="EMBL" id="JBHSWA010000001">
    <property type="protein sequence ID" value="MFC6640407.1"/>
    <property type="molecule type" value="Genomic_DNA"/>
</dbReference>
<feature type="compositionally biased region" description="Basic and acidic residues" evidence="1">
    <location>
        <begin position="64"/>
        <end position="76"/>
    </location>
</feature>
<feature type="region of interest" description="Disordered" evidence="1">
    <location>
        <begin position="1"/>
        <end position="76"/>
    </location>
</feature>
<dbReference type="Proteomes" id="UP001596403">
    <property type="component" value="Unassembled WGS sequence"/>
</dbReference>
<proteinExistence type="predicted"/>
<protein>
    <recommendedName>
        <fullName evidence="4">DNA primase</fullName>
    </recommendedName>
</protein>
<evidence type="ECO:0000313" key="3">
    <source>
        <dbReference type="Proteomes" id="UP001596403"/>
    </source>
</evidence>
<evidence type="ECO:0008006" key="4">
    <source>
        <dbReference type="Google" id="ProtNLM"/>
    </source>
</evidence>
<evidence type="ECO:0000313" key="2">
    <source>
        <dbReference type="EMBL" id="MFC6640407.1"/>
    </source>
</evidence>
<name>A0ABW1YTB6_9RHOB</name>
<evidence type="ECO:0000256" key="1">
    <source>
        <dbReference type="SAM" id="MobiDB-lite"/>
    </source>
</evidence>
<gene>
    <name evidence="2" type="ORF">ACFQAU_00260</name>
</gene>
<accession>A0ABW1YTB6</accession>
<keyword evidence="3" id="KW-1185">Reference proteome</keyword>
<organism evidence="2 3">
    <name type="scientific">Sulfitobacter profundi</name>
    <dbReference type="NCBI Taxonomy" id="2679961"/>
    <lineage>
        <taxon>Bacteria</taxon>
        <taxon>Pseudomonadati</taxon>
        <taxon>Pseudomonadota</taxon>
        <taxon>Alphaproteobacteria</taxon>
        <taxon>Rhodobacterales</taxon>
        <taxon>Roseobacteraceae</taxon>
        <taxon>Sulfitobacter</taxon>
    </lineage>
</organism>
<feature type="compositionally biased region" description="Basic and acidic residues" evidence="1">
    <location>
        <begin position="26"/>
        <end position="35"/>
    </location>
</feature>
<sequence length="657" mass="72284">MTEQASNDAWLGNQDRASYRKAPNRPTKDELRDALDNAPEAPRADDSAGGGGDAPPPPGQPPEDGDRSYRGRPKGEIYDGCPVTPLGVRGDHHYFLDVLGQMRGAKKLEGQFMQSLFGHQIPKLCFNFAQWEYKGDSWVRKPGRFDAYKASMAMYEATSELGVFNPLHDVRGVGAWTDDDGRLIYHAGDAVLVRGEKKRPGKVGKHIYPAQPPIPHPDEADEAPDPVPEILKTIETWNWAVPDVHPFISLGMIATQMLCGALDWRPVFWLVAPAASGKSEFQKLIKLLHGDDGLVQTTDATKSGITSKLGQSSLPVAVDELEPGDERSTKERDIIALARVAASGGEWFRGSADQTGVGGKVYSAFLFSSILIPGVMKTQDVQRLIRLEMKPLDKGAAKLNLQPRTWRARGARLKKLLIDRWESWPDRMSAWRHALEHEGVMGRDADNWGTVLAMADMASQADIATEDVMASWAKKIAFIANADREDTVNDADAMLLHLMGQQYDPYRKGQQYNIAQWVMGAAGLPGTPEGLRHPDDEGHSSLRITQQRCNTQLASVGLRVSGTGEEAQLFIANQQLQQLKDLFRNSDWAGGVWKQSASRVPGATPTPHPLTLAGIRSRGYLMPIKSIPGLTSFPMDRERADDVVGTPVSKHDVEDWG</sequence>